<gene>
    <name evidence="7" type="ORF">H8K43_08775</name>
</gene>
<dbReference type="RefSeq" id="WP_186903492.1">
    <property type="nucleotide sequence ID" value="NZ_JACOGD010000004.1"/>
</dbReference>
<organism evidence="7 8">
    <name type="scientific">Undibacterium curvum</name>
    <dbReference type="NCBI Taxonomy" id="2762294"/>
    <lineage>
        <taxon>Bacteria</taxon>
        <taxon>Pseudomonadati</taxon>
        <taxon>Pseudomonadota</taxon>
        <taxon>Betaproteobacteria</taxon>
        <taxon>Burkholderiales</taxon>
        <taxon>Oxalobacteraceae</taxon>
        <taxon>Undibacterium</taxon>
    </lineage>
</organism>
<feature type="region of interest" description="Disordered" evidence="5">
    <location>
        <begin position="274"/>
        <end position="301"/>
    </location>
</feature>
<protein>
    <submittedName>
        <fullName evidence="7">EI24 domain-containing protein</fullName>
    </submittedName>
</protein>
<dbReference type="EMBL" id="JACOGD010000004">
    <property type="protein sequence ID" value="MBC3931761.1"/>
    <property type="molecule type" value="Genomic_DNA"/>
</dbReference>
<comment type="subcellular location">
    <subcellularLocation>
        <location evidence="1">Membrane</location>
        <topology evidence="1">Multi-pass membrane protein</topology>
    </subcellularLocation>
</comment>
<keyword evidence="2 6" id="KW-0812">Transmembrane</keyword>
<evidence type="ECO:0000256" key="4">
    <source>
        <dbReference type="ARBA" id="ARBA00023136"/>
    </source>
</evidence>
<feature type="transmembrane region" description="Helical" evidence="6">
    <location>
        <begin position="25"/>
        <end position="49"/>
    </location>
</feature>
<evidence type="ECO:0000256" key="5">
    <source>
        <dbReference type="SAM" id="MobiDB-lite"/>
    </source>
</evidence>
<keyword evidence="3 6" id="KW-1133">Transmembrane helix</keyword>
<name>A0ABR7A4N5_9BURK</name>
<comment type="caution">
    <text evidence="7">The sequence shown here is derived from an EMBL/GenBank/DDBJ whole genome shotgun (WGS) entry which is preliminary data.</text>
</comment>
<accession>A0ABR7A4N5</accession>
<reference evidence="7 8" key="1">
    <citation type="submission" date="2020-08" db="EMBL/GenBank/DDBJ databases">
        <title>Novel species isolated from subtropical streams in China.</title>
        <authorList>
            <person name="Lu H."/>
        </authorList>
    </citation>
    <scope>NUCLEOTIDE SEQUENCE [LARGE SCALE GENOMIC DNA]</scope>
    <source>
        <strain evidence="7 8">CY22W</strain>
    </source>
</reference>
<dbReference type="InterPro" id="IPR059112">
    <property type="entry name" value="CysZ/EI24"/>
</dbReference>
<evidence type="ECO:0000313" key="8">
    <source>
        <dbReference type="Proteomes" id="UP000654304"/>
    </source>
</evidence>
<evidence type="ECO:0000313" key="7">
    <source>
        <dbReference type="EMBL" id="MBC3931761.1"/>
    </source>
</evidence>
<dbReference type="Proteomes" id="UP000654304">
    <property type="component" value="Unassembled WGS sequence"/>
</dbReference>
<feature type="transmembrane region" description="Helical" evidence="6">
    <location>
        <begin position="200"/>
        <end position="221"/>
    </location>
</feature>
<keyword evidence="4 6" id="KW-0472">Membrane</keyword>
<dbReference type="Pfam" id="PF07264">
    <property type="entry name" value="EI24"/>
    <property type="match status" value="1"/>
</dbReference>
<evidence type="ECO:0000256" key="6">
    <source>
        <dbReference type="SAM" id="Phobius"/>
    </source>
</evidence>
<proteinExistence type="predicted"/>
<keyword evidence="8" id="KW-1185">Reference proteome</keyword>
<feature type="transmembrane region" description="Helical" evidence="6">
    <location>
        <begin position="227"/>
        <end position="252"/>
    </location>
</feature>
<feature type="transmembrane region" description="Helical" evidence="6">
    <location>
        <begin position="87"/>
        <end position="110"/>
    </location>
</feature>
<evidence type="ECO:0000256" key="2">
    <source>
        <dbReference type="ARBA" id="ARBA00022692"/>
    </source>
</evidence>
<evidence type="ECO:0000256" key="3">
    <source>
        <dbReference type="ARBA" id="ARBA00022989"/>
    </source>
</evidence>
<evidence type="ECO:0000256" key="1">
    <source>
        <dbReference type="ARBA" id="ARBA00004141"/>
    </source>
</evidence>
<feature type="transmembrane region" description="Helical" evidence="6">
    <location>
        <begin position="61"/>
        <end position="81"/>
    </location>
</feature>
<sequence length="301" mass="33203">MNIAAVGLAWGRAVAAQLHYRMLLLTLLPFLAALVIWGCVIGFGLQALIDFVQQWLGSHNSFQTAGEILTALGLLSFKALVVPLLAMWLLLPLMVFTALSCIALFAMPAIGRHVSSRHYPALELRHGGSLLGSIAHSMSSFVIFLLLWLLSLPLMFLPPLNLVLQPLLWGWLTYRVMSYDALADFADADERRALVREHRWSLILIGTIAGLFGAAPGLLWLGGVLSFLLLPLIAGVAVWLYVFVFVFTGLWFQHYCLAALQAYRRKQEPVLDTRLDSRKPDTGDEATNGPASKPAFPAIRN</sequence>